<evidence type="ECO:0000256" key="4">
    <source>
        <dbReference type="RuleBase" id="RU361180"/>
    </source>
</evidence>
<comment type="similarity">
    <text evidence="1 4">Belongs to the glycosyl hydrolase 37 family.</text>
</comment>
<proteinExistence type="inferred from homology"/>
<dbReference type="InterPro" id="IPR001661">
    <property type="entry name" value="Glyco_hydro_37"/>
</dbReference>
<feature type="compositionally biased region" description="Polar residues" evidence="5">
    <location>
        <begin position="11"/>
        <end position="28"/>
    </location>
</feature>
<feature type="region of interest" description="Disordered" evidence="5">
    <location>
        <begin position="1"/>
        <end position="28"/>
    </location>
</feature>
<dbReference type="GO" id="GO:0005993">
    <property type="term" value="P:trehalose catabolic process"/>
    <property type="evidence" value="ECO:0007669"/>
    <property type="project" value="TreeGrafter"/>
</dbReference>
<dbReference type="PANTHER" id="PTHR23403">
    <property type="entry name" value="TREHALASE"/>
    <property type="match status" value="1"/>
</dbReference>
<sequence>MGPASSLAPLPQSQRPLSTPLESSAPNQATEQQLKQLLKHISLTWSSLVRSNLSIIDLVNDPKVPLLPGQRHRLYLNPIEGEETVEEIRNALVRGNPEGDLDRVEVLALPAPGQKIEDGQHGALYLPYPYVVPGGVFQEMYAWDSFFIALGLLRDNQFRLARNILDNYIYQIERYGTILNGNRTYYLTRSQLPFLTTLIKLIYPIIPATHAQSWLRKAVAAAEKYHAYWVTGSHHVQQTGLSRFFDSGPSGSIPPEIAHEVDSNGASAYERVRRFFRENCQKGIPDYDITEYYDTETDTLKARYMDSDRAMRESGFDTSHRFGPFNAKILDFNPVCLNALLVQMETDLAELHAMLEPADSAKSQIWATEASVRRELMVRYNWDEDHGLFYDYDFVRGERRKYTFGTTFVPLWTGLATPQQAARVAKGGLAALEMPGGLATSDRDVGCQWDKPYAWAPLQLFAVEGLQRYGFVEEAERLAANFGSMVLKTWIRTGELWEKYHAVQRDESVFLKYGYSTNEVGFGWSNAIFTRFYDLLSPLGRQNLLRLDGIPLPPTRSPPIGATVSS</sequence>
<evidence type="ECO:0000256" key="2">
    <source>
        <dbReference type="ARBA" id="ARBA00022801"/>
    </source>
</evidence>
<dbReference type="PRINTS" id="PR00744">
    <property type="entry name" value="GLHYDRLASE37"/>
</dbReference>
<dbReference type="GO" id="GO:0004555">
    <property type="term" value="F:alpha,alpha-trehalase activity"/>
    <property type="evidence" value="ECO:0007669"/>
    <property type="project" value="UniProtKB-EC"/>
</dbReference>
<accession>A0A9P6TBY3</accession>
<evidence type="ECO:0000313" key="6">
    <source>
        <dbReference type="EMBL" id="KAG0146781.1"/>
    </source>
</evidence>
<dbReference type="Pfam" id="PF01204">
    <property type="entry name" value="Trehalase"/>
    <property type="match status" value="1"/>
</dbReference>
<reference evidence="6" key="1">
    <citation type="submission" date="2013-11" db="EMBL/GenBank/DDBJ databases">
        <title>Genome sequence of the fusiform rust pathogen reveals effectors for host alternation and coevolution with pine.</title>
        <authorList>
            <consortium name="DOE Joint Genome Institute"/>
            <person name="Smith K."/>
            <person name="Pendleton A."/>
            <person name="Kubisiak T."/>
            <person name="Anderson C."/>
            <person name="Salamov A."/>
            <person name="Aerts A."/>
            <person name="Riley R."/>
            <person name="Clum A."/>
            <person name="Lindquist E."/>
            <person name="Ence D."/>
            <person name="Campbell M."/>
            <person name="Kronenberg Z."/>
            <person name="Feau N."/>
            <person name="Dhillon B."/>
            <person name="Hamelin R."/>
            <person name="Burleigh J."/>
            <person name="Smith J."/>
            <person name="Yandell M."/>
            <person name="Nelson C."/>
            <person name="Grigoriev I."/>
            <person name="Davis J."/>
        </authorList>
    </citation>
    <scope>NUCLEOTIDE SEQUENCE</scope>
    <source>
        <strain evidence="6">G11</strain>
    </source>
</reference>
<evidence type="ECO:0000256" key="3">
    <source>
        <dbReference type="ARBA" id="ARBA00023295"/>
    </source>
</evidence>
<keyword evidence="7" id="KW-1185">Reference proteome</keyword>
<evidence type="ECO:0000256" key="5">
    <source>
        <dbReference type="SAM" id="MobiDB-lite"/>
    </source>
</evidence>
<dbReference type="EMBL" id="MU167256">
    <property type="protein sequence ID" value="KAG0146781.1"/>
    <property type="molecule type" value="Genomic_DNA"/>
</dbReference>
<dbReference type="PANTHER" id="PTHR23403:SF6">
    <property type="entry name" value="CYTOSOLIC NEUTRAL TREHALASE-RELATED"/>
    <property type="match status" value="1"/>
</dbReference>
<protein>
    <recommendedName>
        <fullName evidence="4">Trehalase</fullName>
        <ecNumber evidence="4">3.2.1.28</ecNumber>
    </recommendedName>
    <alternativeName>
        <fullName evidence="4">Alpha-trehalose glucohydrolase</fullName>
    </alternativeName>
</protein>
<dbReference type="AlphaFoldDB" id="A0A9P6TBY3"/>
<evidence type="ECO:0000256" key="1">
    <source>
        <dbReference type="ARBA" id="ARBA00005615"/>
    </source>
</evidence>
<organism evidence="6 7">
    <name type="scientific">Cronartium quercuum f. sp. fusiforme G11</name>
    <dbReference type="NCBI Taxonomy" id="708437"/>
    <lineage>
        <taxon>Eukaryota</taxon>
        <taxon>Fungi</taxon>
        <taxon>Dikarya</taxon>
        <taxon>Basidiomycota</taxon>
        <taxon>Pucciniomycotina</taxon>
        <taxon>Pucciniomycetes</taxon>
        <taxon>Pucciniales</taxon>
        <taxon>Coleosporiaceae</taxon>
        <taxon>Cronartium</taxon>
    </lineage>
</organism>
<name>A0A9P6TBY3_9BASI</name>
<comment type="caution">
    <text evidence="6">The sequence shown here is derived from an EMBL/GenBank/DDBJ whole genome shotgun (WGS) entry which is preliminary data.</text>
</comment>
<dbReference type="OrthoDB" id="3542292at2759"/>
<dbReference type="PROSITE" id="PS00928">
    <property type="entry name" value="TREHALASE_2"/>
    <property type="match status" value="1"/>
</dbReference>
<dbReference type="InterPro" id="IPR018232">
    <property type="entry name" value="Glyco_hydro_37_CS"/>
</dbReference>
<dbReference type="Proteomes" id="UP000886653">
    <property type="component" value="Unassembled WGS sequence"/>
</dbReference>
<gene>
    <name evidence="6" type="ORF">CROQUDRAFT_43863</name>
</gene>
<dbReference type="InterPro" id="IPR008928">
    <property type="entry name" value="6-hairpin_glycosidase_sf"/>
</dbReference>
<dbReference type="Gene3D" id="1.50.10.10">
    <property type="match status" value="1"/>
</dbReference>
<dbReference type="SUPFAM" id="SSF48208">
    <property type="entry name" value="Six-hairpin glycosidases"/>
    <property type="match status" value="1"/>
</dbReference>
<keyword evidence="3 4" id="KW-0326">Glycosidase</keyword>
<dbReference type="EC" id="3.2.1.28" evidence="4"/>
<dbReference type="InterPro" id="IPR012341">
    <property type="entry name" value="6hp_glycosidase-like_sf"/>
</dbReference>
<comment type="catalytic activity">
    <reaction evidence="4">
        <text>alpha,alpha-trehalose + H2O = alpha-D-glucose + beta-D-glucose</text>
        <dbReference type="Rhea" id="RHEA:32675"/>
        <dbReference type="ChEBI" id="CHEBI:15377"/>
        <dbReference type="ChEBI" id="CHEBI:15903"/>
        <dbReference type="ChEBI" id="CHEBI:16551"/>
        <dbReference type="ChEBI" id="CHEBI:17925"/>
        <dbReference type="EC" id="3.2.1.28"/>
    </reaction>
</comment>
<keyword evidence="2 4" id="KW-0378">Hydrolase</keyword>
<evidence type="ECO:0000313" key="7">
    <source>
        <dbReference type="Proteomes" id="UP000886653"/>
    </source>
</evidence>